<protein>
    <recommendedName>
        <fullName evidence="8">LrgB-like protein</fullName>
    </recommendedName>
</protein>
<evidence type="ECO:0000256" key="1">
    <source>
        <dbReference type="ARBA" id="ARBA00004141"/>
    </source>
</evidence>
<dbReference type="InterPro" id="IPR007300">
    <property type="entry name" value="CidB/LrgB"/>
</dbReference>
<evidence type="ECO:0000313" key="6">
    <source>
        <dbReference type="EMBL" id="GMI24465.1"/>
    </source>
</evidence>
<keyword evidence="4 5" id="KW-0472">Membrane</keyword>
<evidence type="ECO:0000313" key="7">
    <source>
        <dbReference type="Proteomes" id="UP001165060"/>
    </source>
</evidence>
<dbReference type="Proteomes" id="UP001165060">
    <property type="component" value="Unassembled WGS sequence"/>
</dbReference>
<feature type="transmembrane region" description="Helical" evidence="5">
    <location>
        <begin position="191"/>
        <end position="215"/>
    </location>
</feature>
<feature type="transmembrane region" description="Helical" evidence="5">
    <location>
        <begin position="227"/>
        <end position="249"/>
    </location>
</feature>
<gene>
    <name evidence="6" type="ORF">TeGR_g14692</name>
</gene>
<dbReference type="EMBL" id="BRYB01002716">
    <property type="protein sequence ID" value="GMI24465.1"/>
    <property type="molecule type" value="Genomic_DNA"/>
</dbReference>
<accession>A0ABQ6MEE6</accession>
<evidence type="ECO:0000256" key="5">
    <source>
        <dbReference type="SAM" id="Phobius"/>
    </source>
</evidence>
<keyword evidence="7" id="KW-1185">Reference proteome</keyword>
<evidence type="ECO:0000256" key="4">
    <source>
        <dbReference type="ARBA" id="ARBA00023136"/>
    </source>
</evidence>
<keyword evidence="3 5" id="KW-1133">Transmembrane helix</keyword>
<organism evidence="6 7">
    <name type="scientific">Tetraparma gracilis</name>
    <dbReference type="NCBI Taxonomy" id="2962635"/>
    <lineage>
        <taxon>Eukaryota</taxon>
        <taxon>Sar</taxon>
        <taxon>Stramenopiles</taxon>
        <taxon>Ochrophyta</taxon>
        <taxon>Bolidophyceae</taxon>
        <taxon>Parmales</taxon>
        <taxon>Triparmaceae</taxon>
        <taxon>Tetraparma</taxon>
    </lineage>
</organism>
<feature type="transmembrane region" description="Helical" evidence="5">
    <location>
        <begin position="20"/>
        <end position="40"/>
    </location>
</feature>
<feature type="transmembrane region" description="Helical" evidence="5">
    <location>
        <begin position="286"/>
        <end position="306"/>
    </location>
</feature>
<name>A0ABQ6MEE6_9STRA</name>
<comment type="caution">
    <text evidence="6">The sequence shown here is derived from an EMBL/GenBank/DDBJ whole genome shotgun (WGS) entry which is preliminary data.</text>
</comment>
<feature type="transmembrane region" description="Helical" evidence="5">
    <location>
        <begin position="47"/>
        <end position="66"/>
    </location>
</feature>
<sequence length="377" mass="37256">MLALSQASSLVFPAPLPSPLLGAASLLSLLLLVPAVLPLVAPGAALLTAWMALFFSPSLISLPLVAPPPPSALARMLAVVVLGWASSLLLASRLASVGPAATPPAPSAPAPAPSPLLPPCAAAVLYASPFLLLPFAASLPLPFFLASNVAAFVLCNTRRIPLHPLLGTALLSQAAVFAHSLLAGCAPRASLALYASTAGAQVSSLLAPSVLALAVSVHNRRALIASSWLPTLLSVVATSLHGLFGTALACRLLRLPPRFSLPLLSRQITSPLALSAAASLGADGSLAIAAVVLTGLLGSVFSGALVGKEVAPLARGLAVGISSHGLGAAALSREDPEAFPGAAVGMALTGAVTAGLASVPAVRRALRVAVGAAAVAA</sequence>
<comment type="subcellular location">
    <subcellularLocation>
        <location evidence="1">Membrane</location>
        <topology evidence="1">Multi-pass membrane protein</topology>
    </subcellularLocation>
</comment>
<feature type="transmembrane region" description="Helical" evidence="5">
    <location>
        <begin position="165"/>
        <end position="184"/>
    </location>
</feature>
<keyword evidence="2 5" id="KW-0812">Transmembrane</keyword>
<feature type="transmembrane region" description="Helical" evidence="5">
    <location>
        <begin position="313"/>
        <end position="332"/>
    </location>
</feature>
<evidence type="ECO:0008006" key="8">
    <source>
        <dbReference type="Google" id="ProtNLM"/>
    </source>
</evidence>
<dbReference type="Pfam" id="PF04172">
    <property type="entry name" value="LrgB"/>
    <property type="match status" value="1"/>
</dbReference>
<feature type="transmembrane region" description="Helical" evidence="5">
    <location>
        <begin position="338"/>
        <end position="357"/>
    </location>
</feature>
<feature type="transmembrane region" description="Helical" evidence="5">
    <location>
        <begin position="123"/>
        <end position="145"/>
    </location>
</feature>
<reference evidence="6 7" key="1">
    <citation type="journal article" date="2023" name="Commun. Biol.">
        <title>Genome analysis of Parmales, the sister group of diatoms, reveals the evolutionary specialization of diatoms from phago-mixotrophs to photoautotrophs.</title>
        <authorList>
            <person name="Ban H."/>
            <person name="Sato S."/>
            <person name="Yoshikawa S."/>
            <person name="Yamada K."/>
            <person name="Nakamura Y."/>
            <person name="Ichinomiya M."/>
            <person name="Sato N."/>
            <person name="Blanc-Mathieu R."/>
            <person name="Endo H."/>
            <person name="Kuwata A."/>
            <person name="Ogata H."/>
        </authorList>
    </citation>
    <scope>NUCLEOTIDE SEQUENCE [LARGE SCALE GENOMIC DNA]</scope>
</reference>
<dbReference type="PANTHER" id="PTHR30249:SF0">
    <property type="entry name" value="PLASTIDAL GLYCOLATE_GLYCERATE TRANSLOCATOR 1, CHLOROPLASTIC"/>
    <property type="match status" value="1"/>
</dbReference>
<proteinExistence type="predicted"/>
<evidence type="ECO:0000256" key="2">
    <source>
        <dbReference type="ARBA" id="ARBA00022692"/>
    </source>
</evidence>
<dbReference type="PANTHER" id="PTHR30249">
    <property type="entry name" value="PUTATIVE SEROTONIN TRANSPORTER"/>
    <property type="match status" value="1"/>
</dbReference>
<evidence type="ECO:0000256" key="3">
    <source>
        <dbReference type="ARBA" id="ARBA00022989"/>
    </source>
</evidence>